<dbReference type="InterPro" id="IPR012349">
    <property type="entry name" value="Split_barrel_FMN-bd"/>
</dbReference>
<protein>
    <recommendedName>
        <fullName evidence="5">Flavin reductase like domain-containing protein</fullName>
    </recommendedName>
</protein>
<comment type="similarity">
    <text evidence="4">Belongs to the flavoredoxin family.</text>
</comment>
<dbReference type="InterPro" id="IPR002563">
    <property type="entry name" value="Flavin_Rdtase-like_dom"/>
</dbReference>
<dbReference type="AlphaFoldDB" id="A0AAV0AT76"/>
<evidence type="ECO:0000313" key="6">
    <source>
        <dbReference type="EMBL" id="CAH7670840.1"/>
    </source>
</evidence>
<dbReference type="Proteomes" id="UP001153365">
    <property type="component" value="Unassembled WGS sequence"/>
</dbReference>
<keyword evidence="3" id="KW-0288">FMN</keyword>
<dbReference type="PANTHER" id="PTHR33798">
    <property type="entry name" value="FLAVOPROTEIN OXYGENASE"/>
    <property type="match status" value="1"/>
</dbReference>
<sequence>MSSHPPFKQVENSRPDFKFDEKFEYTKTPQPDWKPGQGISDAPLPNREIYSSSGPIKTFIPYENLSVADGYKLMISAIVPRPIAFCSTLSEDGKPNLAPFSYFNAVGFNPPAVMVSITKNPTAEKDTALNIKKTKEFVVAIISEPFIEAANYTAIDSPPEVSEWDLSGLNPVPSLKVKPARVKEASVNMECELDSTKLTQTCMIGRIKAWHIKEDIMINDGPTISIEKLMPMGRLGGISYSRVNSGFELDGPVWKDEVESEEVKRILTEKKKN</sequence>
<gene>
    <name evidence="6" type="ORF">PPACK8108_LOCUS5578</name>
</gene>
<evidence type="ECO:0000256" key="3">
    <source>
        <dbReference type="ARBA" id="ARBA00022643"/>
    </source>
</evidence>
<organism evidence="6 7">
    <name type="scientific">Phakopsora pachyrhizi</name>
    <name type="common">Asian soybean rust disease fungus</name>
    <dbReference type="NCBI Taxonomy" id="170000"/>
    <lineage>
        <taxon>Eukaryota</taxon>
        <taxon>Fungi</taxon>
        <taxon>Dikarya</taxon>
        <taxon>Basidiomycota</taxon>
        <taxon>Pucciniomycotina</taxon>
        <taxon>Pucciniomycetes</taxon>
        <taxon>Pucciniales</taxon>
        <taxon>Phakopsoraceae</taxon>
        <taxon>Phakopsora</taxon>
    </lineage>
</organism>
<evidence type="ECO:0000256" key="2">
    <source>
        <dbReference type="ARBA" id="ARBA00022630"/>
    </source>
</evidence>
<comment type="cofactor">
    <cofactor evidence="1">
        <name>FMN</name>
        <dbReference type="ChEBI" id="CHEBI:58210"/>
    </cofactor>
</comment>
<reference evidence="6" key="1">
    <citation type="submission" date="2022-06" db="EMBL/GenBank/DDBJ databases">
        <authorList>
            <consortium name="SYNGENTA / RWTH Aachen University"/>
        </authorList>
    </citation>
    <scope>NUCLEOTIDE SEQUENCE</scope>
</reference>
<feature type="domain" description="Flavin reductase like" evidence="5">
    <location>
        <begin position="76"/>
        <end position="217"/>
    </location>
</feature>
<dbReference type="EMBL" id="CALTRL010001073">
    <property type="protein sequence ID" value="CAH7670840.1"/>
    <property type="molecule type" value="Genomic_DNA"/>
</dbReference>
<comment type="caution">
    <text evidence="6">The sequence shown here is derived from an EMBL/GenBank/DDBJ whole genome shotgun (WGS) entry which is preliminary data.</text>
</comment>
<dbReference type="SUPFAM" id="SSF50475">
    <property type="entry name" value="FMN-binding split barrel"/>
    <property type="match status" value="1"/>
</dbReference>
<evidence type="ECO:0000256" key="4">
    <source>
        <dbReference type="ARBA" id="ARBA00038054"/>
    </source>
</evidence>
<evidence type="ECO:0000256" key="1">
    <source>
        <dbReference type="ARBA" id="ARBA00001917"/>
    </source>
</evidence>
<dbReference type="Pfam" id="PF01613">
    <property type="entry name" value="Flavin_Reduct"/>
    <property type="match status" value="1"/>
</dbReference>
<dbReference type="PANTHER" id="PTHR33798:SF5">
    <property type="entry name" value="FLAVIN REDUCTASE LIKE DOMAIN-CONTAINING PROTEIN"/>
    <property type="match status" value="1"/>
</dbReference>
<proteinExistence type="inferred from homology"/>
<dbReference type="GO" id="GO:0010181">
    <property type="term" value="F:FMN binding"/>
    <property type="evidence" value="ECO:0007669"/>
    <property type="project" value="InterPro"/>
</dbReference>
<evidence type="ECO:0000259" key="5">
    <source>
        <dbReference type="SMART" id="SM00903"/>
    </source>
</evidence>
<name>A0AAV0AT76_PHAPC</name>
<keyword evidence="7" id="KW-1185">Reference proteome</keyword>
<evidence type="ECO:0000313" key="7">
    <source>
        <dbReference type="Proteomes" id="UP001153365"/>
    </source>
</evidence>
<keyword evidence="2" id="KW-0285">Flavoprotein</keyword>
<accession>A0AAV0AT76</accession>
<dbReference type="Gene3D" id="2.30.110.10">
    <property type="entry name" value="Electron Transport, Fmn-binding Protein, Chain A"/>
    <property type="match status" value="1"/>
</dbReference>
<dbReference type="SMART" id="SM00903">
    <property type="entry name" value="Flavin_Reduct"/>
    <property type="match status" value="1"/>
</dbReference>